<dbReference type="SUPFAM" id="SSF55729">
    <property type="entry name" value="Acyl-CoA N-acyltransferases (Nat)"/>
    <property type="match status" value="1"/>
</dbReference>
<dbReference type="GO" id="GO:0016747">
    <property type="term" value="F:acyltransferase activity, transferring groups other than amino-acyl groups"/>
    <property type="evidence" value="ECO:0007669"/>
    <property type="project" value="InterPro"/>
</dbReference>
<proteinExistence type="predicted"/>
<dbReference type="Proteomes" id="UP000037558">
    <property type="component" value="Unassembled WGS sequence"/>
</dbReference>
<dbReference type="RefSeq" id="WP_053402754.1">
    <property type="nucleotide sequence ID" value="NZ_JAUKEN010000001.1"/>
</dbReference>
<protein>
    <recommendedName>
        <fullName evidence="1">N-acetyltransferase domain-containing protein</fullName>
    </recommendedName>
</protein>
<dbReference type="Gene3D" id="3.40.630.30">
    <property type="match status" value="1"/>
</dbReference>
<keyword evidence="3" id="KW-1185">Reference proteome</keyword>
<evidence type="ECO:0000313" key="3">
    <source>
        <dbReference type="Proteomes" id="UP000037558"/>
    </source>
</evidence>
<feature type="domain" description="N-acetyltransferase" evidence="1">
    <location>
        <begin position="20"/>
        <end position="155"/>
    </location>
</feature>
<organism evidence="2 3">
    <name type="scientific">Priestia koreensis</name>
    <dbReference type="NCBI Taxonomy" id="284581"/>
    <lineage>
        <taxon>Bacteria</taxon>
        <taxon>Bacillati</taxon>
        <taxon>Bacillota</taxon>
        <taxon>Bacilli</taxon>
        <taxon>Bacillales</taxon>
        <taxon>Bacillaceae</taxon>
        <taxon>Priestia</taxon>
    </lineage>
</organism>
<evidence type="ECO:0000313" key="2">
    <source>
        <dbReference type="EMBL" id="KOO42949.1"/>
    </source>
</evidence>
<dbReference type="CDD" id="cd04301">
    <property type="entry name" value="NAT_SF"/>
    <property type="match status" value="1"/>
</dbReference>
<sequence length="155" mass="18126">MPKKIKMRCETFYRLTNLGVDYRHIDSEKDLNLLSRVMYDSYKEKEEEELQDTKSELQQTFEGRYGKWLPQCSYVIENEGLPVSATIITLFEGAPLVAYTFTHPTYSNKGYSTFLLQKSINRLFEQGYSYVYLVVGKDNHSARHLYGKIGFTEMT</sequence>
<dbReference type="Pfam" id="PF00583">
    <property type="entry name" value="Acetyltransf_1"/>
    <property type="match status" value="1"/>
</dbReference>
<dbReference type="InterPro" id="IPR016181">
    <property type="entry name" value="Acyl_CoA_acyltransferase"/>
</dbReference>
<dbReference type="PATRIC" id="fig|284581.3.peg.3031"/>
<dbReference type="EMBL" id="LILC01000023">
    <property type="protein sequence ID" value="KOO42949.1"/>
    <property type="molecule type" value="Genomic_DNA"/>
</dbReference>
<dbReference type="InterPro" id="IPR000182">
    <property type="entry name" value="GNAT_dom"/>
</dbReference>
<reference evidence="3" key="1">
    <citation type="submission" date="2015-08" db="EMBL/GenBank/DDBJ databases">
        <title>Fjat-14210 dsm16467.</title>
        <authorList>
            <person name="Liu B."/>
            <person name="Wang J."/>
            <person name="Zhu Y."/>
            <person name="Liu G."/>
            <person name="Chen Q."/>
            <person name="Chen Z."/>
            <person name="Lan J."/>
            <person name="Che J."/>
            <person name="Ge C."/>
            <person name="Shi H."/>
            <person name="Pan Z."/>
            <person name="Liu X."/>
        </authorList>
    </citation>
    <scope>NUCLEOTIDE SEQUENCE [LARGE SCALE GENOMIC DNA]</scope>
    <source>
        <strain evidence="3">DSM 16467</strain>
    </source>
</reference>
<dbReference type="PROSITE" id="PS51186">
    <property type="entry name" value="GNAT"/>
    <property type="match status" value="1"/>
</dbReference>
<dbReference type="AlphaFoldDB" id="A0A0M0KVW8"/>
<name>A0A0M0KVW8_9BACI</name>
<evidence type="ECO:0000259" key="1">
    <source>
        <dbReference type="PROSITE" id="PS51186"/>
    </source>
</evidence>
<comment type="caution">
    <text evidence="2">The sequence shown here is derived from an EMBL/GenBank/DDBJ whole genome shotgun (WGS) entry which is preliminary data.</text>
</comment>
<accession>A0A0M0KVW8</accession>
<gene>
    <name evidence="2" type="ORF">AMD01_17600</name>
</gene>